<sequence length="86" mass="10228">MSYEIFFTTKAEKQLTRLAHTDVKKVIQKVGTLTVPLPQNLDIRKMVNTPNFYRLRIGKVRVLFEVDDKTQEIWIRKIKYRGAVYK</sequence>
<evidence type="ECO:0008006" key="4">
    <source>
        <dbReference type="Google" id="ProtNLM"/>
    </source>
</evidence>
<comment type="caution">
    <text evidence="2">The sequence shown here is derived from an EMBL/GenBank/DDBJ whole genome shotgun (WGS) entry which is preliminary data.</text>
</comment>
<evidence type="ECO:0000313" key="3">
    <source>
        <dbReference type="Proteomes" id="UP000178122"/>
    </source>
</evidence>
<dbReference type="InterPro" id="IPR007712">
    <property type="entry name" value="RelE/ParE_toxin"/>
</dbReference>
<dbReference type="InterPro" id="IPR035093">
    <property type="entry name" value="RelE/ParE_toxin_dom_sf"/>
</dbReference>
<dbReference type="PANTHER" id="PTHR38813">
    <property type="match status" value="1"/>
</dbReference>
<dbReference type="InterPro" id="IPR052747">
    <property type="entry name" value="TA_system_RelE_toxin"/>
</dbReference>
<dbReference type="Gene3D" id="3.30.2310.20">
    <property type="entry name" value="RelE-like"/>
    <property type="match status" value="1"/>
</dbReference>
<dbReference type="SUPFAM" id="SSF143011">
    <property type="entry name" value="RelE-like"/>
    <property type="match status" value="1"/>
</dbReference>
<dbReference type="EMBL" id="MHIN01000010">
    <property type="protein sequence ID" value="OGY55593.1"/>
    <property type="molecule type" value="Genomic_DNA"/>
</dbReference>
<dbReference type="Pfam" id="PF05016">
    <property type="entry name" value="ParE_toxin"/>
    <property type="match status" value="1"/>
</dbReference>
<dbReference type="AlphaFoldDB" id="A0A1G1YTB3"/>
<keyword evidence="1" id="KW-1277">Toxin-antitoxin system</keyword>
<reference evidence="2 3" key="1">
    <citation type="journal article" date="2016" name="Nat. Commun.">
        <title>Thousands of microbial genomes shed light on interconnected biogeochemical processes in an aquifer system.</title>
        <authorList>
            <person name="Anantharaman K."/>
            <person name="Brown C.T."/>
            <person name="Hug L.A."/>
            <person name="Sharon I."/>
            <person name="Castelle C.J."/>
            <person name="Probst A.J."/>
            <person name="Thomas B.C."/>
            <person name="Singh A."/>
            <person name="Wilkins M.J."/>
            <person name="Karaoz U."/>
            <person name="Brodie E.L."/>
            <person name="Williams K.H."/>
            <person name="Hubbard S.S."/>
            <person name="Banfield J.F."/>
        </authorList>
    </citation>
    <scope>NUCLEOTIDE SEQUENCE [LARGE SCALE GENOMIC DNA]</scope>
</reference>
<name>A0A1G1YTB3_9BACT</name>
<evidence type="ECO:0000313" key="2">
    <source>
        <dbReference type="EMBL" id="OGY55593.1"/>
    </source>
</evidence>
<dbReference type="PANTHER" id="PTHR38813:SF1">
    <property type="entry name" value="TOXIN RELE1-RELATED"/>
    <property type="match status" value="1"/>
</dbReference>
<gene>
    <name evidence="2" type="ORF">A2912_01610</name>
</gene>
<organism evidence="2 3">
    <name type="scientific">Candidatus Buchananbacteria bacterium RIFCSPLOWO2_01_FULL_40_23b</name>
    <dbReference type="NCBI Taxonomy" id="1797544"/>
    <lineage>
        <taxon>Bacteria</taxon>
        <taxon>Candidatus Buchananiibacteriota</taxon>
    </lineage>
</organism>
<proteinExistence type="predicted"/>
<evidence type="ECO:0000256" key="1">
    <source>
        <dbReference type="ARBA" id="ARBA00022649"/>
    </source>
</evidence>
<protein>
    <recommendedName>
        <fullName evidence="4">Plasmid stabilization protein</fullName>
    </recommendedName>
</protein>
<dbReference type="Proteomes" id="UP000178122">
    <property type="component" value="Unassembled WGS sequence"/>
</dbReference>
<accession>A0A1G1YTB3</accession>